<evidence type="ECO:0000256" key="10">
    <source>
        <dbReference type="ARBA" id="ARBA00023136"/>
    </source>
</evidence>
<keyword evidence="4" id="KW-0813">Transport</keyword>
<dbReference type="PANTHER" id="PTHR33909">
    <property type="entry name" value="SEC TRANSLOCON ACCESSORY COMPLEX SUBUNIT YAJC"/>
    <property type="match status" value="1"/>
</dbReference>
<keyword evidence="9" id="KW-0811">Translocation</keyword>
<feature type="transmembrane region" description="Helical" evidence="11">
    <location>
        <begin position="12"/>
        <end position="34"/>
    </location>
</feature>
<keyword evidence="5" id="KW-1003">Cell membrane</keyword>
<evidence type="ECO:0000256" key="1">
    <source>
        <dbReference type="ARBA" id="ARBA00004162"/>
    </source>
</evidence>
<dbReference type="InterPro" id="IPR003849">
    <property type="entry name" value="Preprotein_translocase_YajC"/>
</dbReference>
<accession>A0A1E3X9N2</accession>
<proteinExistence type="inferred from homology"/>
<sequence length="109" mass="12377">MDFLMEATGNKGFGGMGLMLPFILMFAILYLLIIRPQRTKERHRKEMIANIRKHDRIVTVGGVHGVVISVKENEVIARVDDKKDVKLKIDKSAITSVTVPQTEQEEIEE</sequence>
<comment type="subcellular location">
    <subcellularLocation>
        <location evidence="1">Cell membrane</location>
        <topology evidence="1">Single-pass membrane protein</topology>
    </subcellularLocation>
</comment>
<dbReference type="NCBIfam" id="TIGR00739">
    <property type="entry name" value="yajC"/>
    <property type="match status" value="1"/>
</dbReference>
<dbReference type="GO" id="GO:0005886">
    <property type="term" value="C:plasma membrane"/>
    <property type="evidence" value="ECO:0007669"/>
    <property type="project" value="UniProtKB-SubCell"/>
</dbReference>
<evidence type="ECO:0000256" key="7">
    <source>
        <dbReference type="ARBA" id="ARBA00022927"/>
    </source>
</evidence>
<evidence type="ECO:0000256" key="3">
    <source>
        <dbReference type="ARBA" id="ARBA00014962"/>
    </source>
</evidence>
<name>A0A1E3X9N2_9BACT</name>
<organism evidence="12 13">
    <name type="scientific">Candidatus Scalindua rubra</name>
    <dbReference type="NCBI Taxonomy" id="1872076"/>
    <lineage>
        <taxon>Bacteria</taxon>
        <taxon>Pseudomonadati</taxon>
        <taxon>Planctomycetota</taxon>
        <taxon>Candidatus Brocadiia</taxon>
        <taxon>Candidatus Brocadiales</taxon>
        <taxon>Candidatus Scalinduaceae</taxon>
        <taxon>Candidatus Scalindua</taxon>
    </lineage>
</organism>
<dbReference type="Pfam" id="PF02699">
    <property type="entry name" value="YajC"/>
    <property type="match status" value="1"/>
</dbReference>
<keyword evidence="10 11" id="KW-0472">Membrane</keyword>
<protein>
    <recommendedName>
        <fullName evidence="3">Sec translocon accessory complex subunit YajC</fullName>
    </recommendedName>
</protein>
<evidence type="ECO:0000313" key="13">
    <source>
        <dbReference type="Proteomes" id="UP000094056"/>
    </source>
</evidence>
<evidence type="ECO:0000256" key="9">
    <source>
        <dbReference type="ARBA" id="ARBA00023010"/>
    </source>
</evidence>
<dbReference type="GO" id="GO:0015031">
    <property type="term" value="P:protein transport"/>
    <property type="evidence" value="ECO:0007669"/>
    <property type="project" value="UniProtKB-KW"/>
</dbReference>
<dbReference type="PRINTS" id="PR01853">
    <property type="entry name" value="YAJCTRNLCASE"/>
</dbReference>
<evidence type="ECO:0000256" key="4">
    <source>
        <dbReference type="ARBA" id="ARBA00022448"/>
    </source>
</evidence>
<evidence type="ECO:0000313" key="12">
    <source>
        <dbReference type="EMBL" id="ODS32322.1"/>
    </source>
</evidence>
<dbReference type="PANTHER" id="PTHR33909:SF1">
    <property type="entry name" value="SEC TRANSLOCON ACCESSORY COMPLEX SUBUNIT YAJC"/>
    <property type="match status" value="1"/>
</dbReference>
<comment type="similarity">
    <text evidence="2">Belongs to the YajC family.</text>
</comment>
<evidence type="ECO:0000256" key="11">
    <source>
        <dbReference type="SAM" id="Phobius"/>
    </source>
</evidence>
<evidence type="ECO:0000256" key="8">
    <source>
        <dbReference type="ARBA" id="ARBA00022989"/>
    </source>
</evidence>
<gene>
    <name evidence="12" type="ORF">SCARUB_02570</name>
</gene>
<dbReference type="AlphaFoldDB" id="A0A1E3X9N2"/>
<dbReference type="Proteomes" id="UP000094056">
    <property type="component" value="Unassembled WGS sequence"/>
</dbReference>
<evidence type="ECO:0000256" key="6">
    <source>
        <dbReference type="ARBA" id="ARBA00022692"/>
    </source>
</evidence>
<dbReference type="EMBL" id="MAYW01000068">
    <property type="protein sequence ID" value="ODS32322.1"/>
    <property type="molecule type" value="Genomic_DNA"/>
</dbReference>
<dbReference type="SMART" id="SM01323">
    <property type="entry name" value="YajC"/>
    <property type="match status" value="1"/>
</dbReference>
<comment type="caution">
    <text evidence="12">The sequence shown here is derived from an EMBL/GenBank/DDBJ whole genome shotgun (WGS) entry which is preliminary data.</text>
</comment>
<keyword evidence="8 11" id="KW-1133">Transmembrane helix</keyword>
<evidence type="ECO:0000256" key="2">
    <source>
        <dbReference type="ARBA" id="ARBA00006742"/>
    </source>
</evidence>
<reference evidence="12 13" key="1">
    <citation type="submission" date="2016-07" db="EMBL/GenBank/DDBJ databases">
        <title>Draft genome of Scalindua rubra, obtained from a brine-seawater interface in the Red Sea, sheds light on salt adaptation in anammox bacteria.</title>
        <authorList>
            <person name="Speth D.R."/>
            <person name="Lagkouvardos I."/>
            <person name="Wang Y."/>
            <person name="Qian P.-Y."/>
            <person name="Dutilh B.E."/>
            <person name="Jetten M.S."/>
        </authorList>
    </citation>
    <scope>NUCLEOTIDE SEQUENCE [LARGE SCALE GENOMIC DNA]</scope>
    <source>
        <strain evidence="12">BSI-1</strain>
    </source>
</reference>
<keyword evidence="7" id="KW-0653">Protein transport</keyword>
<evidence type="ECO:0000256" key="5">
    <source>
        <dbReference type="ARBA" id="ARBA00022475"/>
    </source>
</evidence>
<keyword evidence="6 11" id="KW-0812">Transmembrane</keyword>